<dbReference type="InterPro" id="IPR000916">
    <property type="entry name" value="Bet_v_I/MLP"/>
</dbReference>
<evidence type="ECO:0000313" key="4">
    <source>
        <dbReference type="Proteomes" id="UP000634136"/>
    </source>
</evidence>
<dbReference type="Gene3D" id="3.30.530.20">
    <property type="match status" value="1"/>
</dbReference>
<dbReference type="SUPFAM" id="SSF55961">
    <property type="entry name" value="Bet v1-like"/>
    <property type="match status" value="1"/>
</dbReference>
<organism evidence="3 4">
    <name type="scientific">Senna tora</name>
    <dbReference type="NCBI Taxonomy" id="362788"/>
    <lineage>
        <taxon>Eukaryota</taxon>
        <taxon>Viridiplantae</taxon>
        <taxon>Streptophyta</taxon>
        <taxon>Embryophyta</taxon>
        <taxon>Tracheophyta</taxon>
        <taxon>Spermatophyta</taxon>
        <taxon>Magnoliopsida</taxon>
        <taxon>eudicotyledons</taxon>
        <taxon>Gunneridae</taxon>
        <taxon>Pentapetalae</taxon>
        <taxon>rosids</taxon>
        <taxon>fabids</taxon>
        <taxon>Fabales</taxon>
        <taxon>Fabaceae</taxon>
        <taxon>Caesalpinioideae</taxon>
        <taxon>Cassia clade</taxon>
        <taxon>Senna</taxon>
    </lineage>
</organism>
<keyword evidence="4" id="KW-1185">Reference proteome</keyword>
<dbReference type="PANTHER" id="PTHR31338">
    <property type="entry name" value="POLYKETIDE CYCLASE/DEHYDRASE AND LIPID TRANSPORT SUPERFAMILY PROTEIN"/>
    <property type="match status" value="1"/>
</dbReference>
<name>A0A834WLN4_9FABA</name>
<gene>
    <name evidence="3" type="ORF">G2W53_018826</name>
</gene>
<comment type="similarity">
    <text evidence="1">Belongs to the MLP family.</text>
</comment>
<dbReference type="GO" id="GO:0006952">
    <property type="term" value="P:defense response"/>
    <property type="evidence" value="ECO:0007669"/>
    <property type="project" value="InterPro"/>
</dbReference>
<protein>
    <submittedName>
        <fullName evidence="3">MLP-like protein 43</fullName>
    </submittedName>
</protein>
<dbReference type="EMBL" id="JAAIUW010000006">
    <property type="protein sequence ID" value="KAF7827662.1"/>
    <property type="molecule type" value="Genomic_DNA"/>
</dbReference>
<evidence type="ECO:0000256" key="1">
    <source>
        <dbReference type="ARBA" id="ARBA00038242"/>
    </source>
</evidence>
<reference evidence="3" key="1">
    <citation type="submission" date="2020-09" db="EMBL/GenBank/DDBJ databases">
        <title>Genome-Enabled Discovery of Anthraquinone Biosynthesis in Senna tora.</title>
        <authorList>
            <person name="Kang S.-H."/>
            <person name="Pandey R.P."/>
            <person name="Lee C.-M."/>
            <person name="Sim J.-S."/>
            <person name="Jeong J.-T."/>
            <person name="Choi B.-S."/>
            <person name="Jung M."/>
            <person name="Ginzburg D."/>
            <person name="Zhao K."/>
            <person name="Won S.Y."/>
            <person name="Oh T.-J."/>
            <person name="Yu Y."/>
            <person name="Kim N.-H."/>
            <person name="Lee O.R."/>
            <person name="Lee T.-H."/>
            <person name="Bashyal P."/>
            <person name="Kim T.-S."/>
            <person name="Lee W.-H."/>
            <person name="Kawkins C."/>
            <person name="Kim C.-K."/>
            <person name="Kim J.S."/>
            <person name="Ahn B.O."/>
            <person name="Rhee S.Y."/>
            <person name="Sohng J.K."/>
        </authorList>
    </citation>
    <scope>NUCLEOTIDE SEQUENCE</scope>
    <source>
        <tissue evidence="3">Leaf</tissue>
    </source>
</reference>
<dbReference type="OrthoDB" id="1847301at2759"/>
<evidence type="ECO:0000259" key="2">
    <source>
        <dbReference type="SMART" id="SM01037"/>
    </source>
</evidence>
<feature type="domain" description="Bet v I/Major latex protein" evidence="2">
    <location>
        <begin position="2"/>
        <end position="155"/>
    </location>
</feature>
<sequence length="155" mass="17789">MGLSGKLEIEIEVKAPSGKFFHFFTKELHQVQHITDSIHGAEFHEGDEWHTIGSVKSWTYTVDGKVLKCKEKIEAYDEEKKLLTFDLFEGDVTEHYKSFKITLKVNEKEDNNNNGAIAKWIIEYEKVNEGIPDPKGYLEYVTNVTKDADAHLLKA</sequence>
<accession>A0A834WLN4</accession>
<dbReference type="InterPro" id="IPR023393">
    <property type="entry name" value="START-like_dom_sf"/>
</dbReference>
<dbReference type="Pfam" id="PF00407">
    <property type="entry name" value="Bet_v_1"/>
    <property type="match status" value="1"/>
</dbReference>
<proteinExistence type="inferred from homology"/>
<comment type="caution">
    <text evidence="3">The sequence shown here is derived from an EMBL/GenBank/DDBJ whole genome shotgun (WGS) entry which is preliminary data.</text>
</comment>
<dbReference type="CDD" id="cd07816">
    <property type="entry name" value="Bet_v1-like"/>
    <property type="match status" value="1"/>
</dbReference>
<evidence type="ECO:0000313" key="3">
    <source>
        <dbReference type="EMBL" id="KAF7827662.1"/>
    </source>
</evidence>
<dbReference type="PANTHER" id="PTHR31338:SF16">
    <property type="entry name" value="POLYKETIDE CYCLASE_DEHYDRASE AND LIPID TRANSPORT SUPERFAMILY PROTEIN"/>
    <property type="match status" value="1"/>
</dbReference>
<dbReference type="AlphaFoldDB" id="A0A834WLN4"/>
<dbReference type="Proteomes" id="UP000634136">
    <property type="component" value="Unassembled WGS sequence"/>
</dbReference>
<dbReference type="InterPro" id="IPR052006">
    <property type="entry name" value="MLP-like"/>
</dbReference>
<dbReference type="SMART" id="SM01037">
    <property type="entry name" value="Bet_v_1"/>
    <property type="match status" value="1"/>
</dbReference>